<proteinExistence type="inferred from homology"/>
<dbReference type="SUPFAM" id="SSF47699">
    <property type="entry name" value="Bifunctional inhibitor/lipid-transfer protein/seed storage 2S albumin"/>
    <property type="match status" value="1"/>
</dbReference>
<reference evidence="5 6" key="1">
    <citation type="submission" date="2024-05" db="EMBL/GenBank/DDBJ databases">
        <title>De novo assembly of an allotetraploid wild potato.</title>
        <authorList>
            <person name="Hosaka A.J."/>
        </authorList>
    </citation>
    <scope>NUCLEOTIDE SEQUENCE [LARGE SCALE GENOMIC DNA]</scope>
    <source>
        <tissue evidence="5">Young leaves</tissue>
    </source>
</reference>
<organism evidence="5 6">
    <name type="scientific">Solanum stoloniferum</name>
    <dbReference type="NCBI Taxonomy" id="62892"/>
    <lineage>
        <taxon>Eukaryota</taxon>
        <taxon>Viridiplantae</taxon>
        <taxon>Streptophyta</taxon>
        <taxon>Embryophyta</taxon>
        <taxon>Tracheophyta</taxon>
        <taxon>Spermatophyta</taxon>
        <taxon>Magnoliopsida</taxon>
        <taxon>eudicotyledons</taxon>
        <taxon>Gunneridae</taxon>
        <taxon>Pentapetalae</taxon>
        <taxon>asterids</taxon>
        <taxon>lamiids</taxon>
        <taxon>Solanales</taxon>
        <taxon>Solanaceae</taxon>
        <taxon>Solanoideae</taxon>
        <taxon>Solaneae</taxon>
        <taxon>Solanum</taxon>
    </lineage>
</organism>
<dbReference type="PRINTS" id="PR00382">
    <property type="entry name" value="LIPIDTRNSFER"/>
</dbReference>
<gene>
    <name evidence="5" type="ORF">AABB24_010399</name>
</gene>
<dbReference type="AlphaFoldDB" id="A0ABD2U8P9"/>
<protein>
    <recommendedName>
        <fullName evidence="4">Bifunctional inhibitor/plant lipid transfer protein/seed storage helical domain-containing protein</fullName>
    </recommendedName>
</protein>
<keyword evidence="2" id="KW-0813">Transport</keyword>
<keyword evidence="3" id="KW-0446">Lipid-binding</keyword>
<dbReference type="InterPro" id="IPR036312">
    <property type="entry name" value="Bifun_inhib/LTP/seed_sf"/>
</dbReference>
<dbReference type="InterPro" id="IPR016140">
    <property type="entry name" value="Bifunc_inhib/LTP/seed_store"/>
</dbReference>
<dbReference type="PANTHER" id="PTHR33076">
    <property type="entry name" value="NON-SPECIFIC LIPID-TRANSFER PROTEIN 2-RELATED"/>
    <property type="match status" value="1"/>
</dbReference>
<dbReference type="InterPro" id="IPR000528">
    <property type="entry name" value="Plant_nsLTP"/>
</dbReference>
<evidence type="ECO:0000259" key="4">
    <source>
        <dbReference type="Pfam" id="PF14368"/>
    </source>
</evidence>
<evidence type="ECO:0000313" key="5">
    <source>
        <dbReference type="EMBL" id="KAL3365219.1"/>
    </source>
</evidence>
<feature type="non-terminal residue" evidence="5">
    <location>
        <position position="1"/>
    </location>
</feature>
<dbReference type="CDD" id="cd01960">
    <property type="entry name" value="nsLTP1"/>
    <property type="match status" value="1"/>
</dbReference>
<evidence type="ECO:0000256" key="3">
    <source>
        <dbReference type="ARBA" id="ARBA00023121"/>
    </source>
</evidence>
<dbReference type="EMBL" id="JBJKTR010000006">
    <property type="protein sequence ID" value="KAL3365219.1"/>
    <property type="molecule type" value="Genomic_DNA"/>
</dbReference>
<name>A0ABD2U8P9_9SOLN</name>
<feature type="domain" description="Bifunctional inhibitor/plant lipid transfer protein/seed storage helical" evidence="4">
    <location>
        <begin position="50"/>
        <end position="138"/>
    </location>
</feature>
<evidence type="ECO:0000256" key="2">
    <source>
        <dbReference type="ARBA" id="ARBA00022448"/>
    </source>
</evidence>
<comment type="caution">
    <text evidence="5">The sequence shown here is derived from an EMBL/GenBank/DDBJ whole genome shotgun (WGS) entry which is preliminary data.</text>
</comment>
<comment type="similarity">
    <text evidence="1">Belongs to the plant LTP family.</text>
</comment>
<evidence type="ECO:0000313" key="6">
    <source>
        <dbReference type="Proteomes" id="UP001627284"/>
    </source>
</evidence>
<dbReference type="GO" id="GO:0008289">
    <property type="term" value="F:lipid binding"/>
    <property type="evidence" value="ECO:0007669"/>
    <property type="project" value="UniProtKB-KW"/>
</dbReference>
<accession>A0ABD2U8P9</accession>
<sequence>LYINIFPCQSSFNTFKNSLIIQLPIPTMNIDSTILMMKKLLLFLLLIYMVVTPPSTKANVITCDTVNDSVIPCLNYVTYGGNVSEECCKSFISCLNNATTTSDRQIICSCIKDLFFTATNILVKRTASIPEKCGIKFPFKISKDVDCSKVL</sequence>
<dbReference type="Proteomes" id="UP001627284">
    <property type="component" value="Unassembled WGS sequence"/>
</dbReference>
<evidence type="ECO:0000256" key="1">
    <source>
        <dbReference type="ARBA" id="ARBA00009748"/>
    </source>
</evidence>
<dbReference type="Gene3D" id="1.10.110.10">
    <property type="entry name" value="Plant lipid-transfer and hydrophobic proteins"/>
    <property type="match status" value="1"/>
</dbReference>
<dbReference type="Pfam" id="PF14368">
    <property type="entry name" value="LTP_2"/>
    <property type="match status" value="1"/>
</dbReference>
<keyword evidence="6" id="KW-1185">Reference proteome</keyword>